<proteinExistence type="predicted"/>
<gene>
    <name evidence="2" type="ORF">CLV62_14024</name>
</gene>
<evidence type="ECO:0000313" key="3">
    <source>
        <dbReference type="Proteomes" id="UP000247973"/>
    </source>
</evidence>
<dbReference type="PROSITE" id="PS51257">
    <property type="entry name" value="PROKAR_LIPOPROTEIN"/>
    <property type="match status" value="1"/>
</dbReference>
<keyword evidence="3" id="KW-1185">Reference proteome</keyword>
<dbReference type="Proteomes" id="UP000247973">
    <property type="component" value="Unassembled WGS sequence"/>
</dbReference>
<evidence type="ECO:0000259" key="1">
    <source>
        <dbReference type="Pfam" id="PF14725"/>
    </source>
</evidence>
<feature type="domain" description="DUF4466" evidence="1">
    <location>
        <begin position="40"/>
        <end position="365"/>
    </location>
</feature>
<reference evidence="2 3" key="1">
    <citation type="submission" date="2018-03" db="EMBL/GenBank/DDBJ databases">
        <title>Genomic Encyclopedia of Archaeal and Bacterial Type Strains, Phase II (KMG-II): from individual species to whole genera.</title>
        <authorList>
            <person name="Goeker M."/>
        </authorList>
    </citation>
    <scope>NUCLEOTIDE SEQUENCE [LARGE SCALE GENOMIC DNA]</scope>
    <source>
        <strain evidence="2 3">DSM 100214</strain>
    </source>
</reference>
<dbReference type="AlphaFoldDB" id="A0A2V3PKW8"/>
<dbReference type="EMBL" id="QICL01000040">
    <property type="protein sequence ID" value="PXV58948.1"/>
    <property type="molecule type" value="Genomic_DNA"/>
</dbReference>
<dbReference type="CDD" id="cd07472">
    <property type="entry name" value="HmuY_like"/>
    <property type="match status" value="1"/>
</dbReference>
<name>A0A2V3PKW8_9BACT</name>
<evidence type="ECO:0000313" key="2">
    <source>
        <dbReference type="EMBL" id="PXV58948.1"/>
    </source>
</evidence>
<dbReference type="InterPro" id="IPR028072">
    <property type="entry name" value="DUF4466"/>
</dbReference>
<sequence>MVIKSINNYFTLLNCIMKRTKYIFLFIIFLGFASCSDDEDSSLKNDFIKKTVAPALVGEKIEFAYAAGTTSGRLATVEANASIAGAQGTEFGVHSYYTTRVALTTGGVNYKVGDDVPLKTVKETSTKGALSSATMEEKVDEIYVNPLVAFGTNKVDLIAATLRYYYVVPEEARGKEVSFSFSAKSTSGDNVNVRTPSYKVSKMEMKRLISLTIGKACYFSIADMKAYTKEEVESGNLSSKIDFVYLYQAKMGDYNYGHVAVSPGTDPKYIATPAAIPSSWTKNKTRMEKRVDVRDAQLKGSIPNVYIDDIDFQTLNLDSAVDYVFGFQQDEGAFMKSADGQYAAYIYVNSVNNNTGLVVSIKRYKL</sequence>
<dbReference type="Pfam" id="PF14725">
    <property type="entry name" value="DUF4466"/>
    <property type="match status" value="1"/>
</dbReference>
<accession>A0A2V3PKW8</accession>
<organism evidence="2 3">
    <name type="scientific">Dysgonomonas alginatilytica</name>
    <dbReference type="NCBI Taxonomy" id="1605892"/>
    <lineage>
        <taxon>Bacteria</taxon>
        <taxon>Pseudomonadati</taxon>
        <taxon>Bacteroidota</taxon>
        <taxon>Bacteroidia</taxon>
        <taxon>Bacteroidales</taxon>
        <taxon>Dysgonomonadaceae</taxon>
        <taxon>Dysgonomonas</taxon>
    </lineage>
</organism>
<protein>
    <submittedName>
        <fullName evidence="2">Uncharacterized protein DUF4466</fullName>
    </submittedName>
</protein>
<comment type="caution">
    <text evidence="2">The sequence shown here is derived from an EMBL/GenBank/DDBJ whole genome shotgun (WGS) entry which is preliminary data.</text>
</comment>
<dbReference type="Gene3D" id="2.60.40.3550">
    <property type="entry name" value="Domain of unknown function DUF4466"/>
    <property type="match status" value="1"/>
</dbReference>